<evidence type="ECO:0000256" key="4">
    <source>
        <dbReference type="ARBA" id="ARBA00023136"/>
    </source>
</evidence>
<name>A0A943I4X2_9FIRM</name>
<keyword evidence="4 6" id="KW-0472">Membrane</keyword>
<dbReference type="AlphaFoldDB" id="A0A943I4X2"/>
<evidence type="ECO:0000313" key="7">
    <source>
        <dbReference type="EMBL" id="MBS5589222.1"/>
    </source>
</evidence>
<comment type="subcellular location">
    <subcellularLocation>
        <location evidence="1">Cell membrane</location>
        <topology evidence="1">Multi-pass membrane protein</topology>
    </subcellularLocation>
</comment>
<evidence type="ECO:0000256" key="6">
    <source>
        <dbReference type="SAM" id="Phobius"/>
    </source>
</evidence>
<proteinExistence type="predicted"/>
<dbReference type="GO" id="GO:0005886">
    <property type="term" value="C:plasma membrane"/>
    <property type="evidence" value="ECO:0007669"/>
    <property type="project" value="UniProtKB-SubCell"/>
</dbReference>
<keyword evidence="3 6" id="KW-1133">Transmembrane helix</keyword>
<feature type="region of interest" description="Disordered" evidence="5">
    <location>
        <begin position="1"/>
        <end position="25"/>
    </location>
</feature>
<dbReference type="Gene3D" id="1.20.1560.10">
    <property type="entry name" value="ABC transporter type 1, transmembrane domain"/>
    <property type="match status" value="1"/>
</dbReference>
<accession>A0A943I4X2</accession>
<evidence type="ECO:0000256" key="2">
    <source>
        <dbReference type="ARBA" id="ARBA00022692"/>
    </source>
</evidence>
<protein>
    <submittedName>
        <fullName evidence="7">ABC transporter ATP-binding protein</fullName>
    </submittedName>
</protein>
<organism evidence="7 8">
    <name type="scientific">Thomasclavelia spiroformis</name>
    <dbReference type="NCBI Taxonomy" id="29348"/>
    <lineage>
        <taxon>Bacteria</taxon>
        <taxon>Bacillati</taxon>
        <taxon>Bacillota</taxon>
        <taxon>Erysipelotrichia</taxon>
        <taxon>Erysipelotrichales</taxon>
        <taxon>Coprobacillaceae</taxon>
        <taxon>Thomasclavelia</taxon>
    </lineage>
</organism>
<dbReference type="InterPro" id="IPR036640">
    <property type="entry name" value="ABC1_TM_sf"/>
</dbReference>
<evidence type="ECO:0000313" key="8">
    <source>
        <dbReference type="Proteomes" id="UP000751224"/>
    </source>
</evidence>
<evidence type="ECO:0000256" key="5">
    <source>
        <dbReference type="SAM" id="MobiDB-lite"/>
    </source>
</evidence>
<feature type="transmembrane region" description="Helical" evidence="6">
    <location>
        <begin position="42"/>
        <end position="63"/>
    </location>
</feature>
<feature type="non-terminal residue" evidence="7">
    <location>
        <position position="93"/>
    </location>
</feature>
<dbReference type="EMBL" id="JAGZCC010000106">
    <property type="protein sequence ID" value="MBS5589222.1"/>
    <property type="molecule type" value="Genomic_DNA"/>
</dbReference>
<evidence type="ECO:0000256" key="1">
    <source>
        <dbReference type="ARBA" id="ARBA00004651"/>
    </source>
</evidence>
<dbReference type="SUPFAM" id="SSF90123">
    <property type="entry name" value="ABC transporter transmembrane region"/>
    <property type="match status" value="1"/>
</dbReference>
<feature type="compositionally biased region" description="Basic and acidic residues" evidence="5">
    <location>
        <begin position="1"/>
        <end position="12"/>
    </location>
</feature>
<gene>
    <name evidence="7" type="ORF">KHX14_10550</name>
</gene>
<keyword evidence="7" id="KW-0547">Nucleotide-binding</keyword>
<dbReference type="GO" id="GO:0005524">
    <property type="term" value="F:ATP binding"/>
    <property type="evidence" value="ECO:0007669"/>
    <property type="project" value="UniProtKB-KW"/>
</dbReference>
<dbReference type="Proteomes" id="UP000751224">
    <property type="component" value="Unassembled WGS sequence"/>
</dbReference>
<evidence type="ECO:0000256" key="3">
    <source>
        <dbReference type="ARBA" id="ARBA00022989"/>
    </source>
</evidence>
<sequence>MAEGKYLEKNDLKAPGVNMGSKEKSKDFKETWLKLLKYCRKYWIVMVMAIISAIFGTILTLIGPDRLSELTDLITNGIMTGIDMTRIGKIGLT</sequence>
<keyword evidence="7" id="KW-0067">ATP-binding</keyword>
<comment type="caution">
    <text evidence="7">The sequence shown here is derived from an EMBL/GenBank/DDBJ whole genome shotgun (WGS) entry which is preliminary data.</text>
</comment>
<reference evidence="7" key="1">
    <citation type="submission" date="2021-02" db="EMBL/GenBank/DDBJ databases">
        <title>Infant gut strain persistence is associated with maternal origin, phylogeny, and functional potential including surface adhesion and iron acquisition.</title>
        <authorList>
            <person name="Lou Y.C."/>
        </authorList>
    </citation>
    <scope>NUCLEOTIDE SEQUENCE</scope>
    <source>
        <strain evidence="7">L3_108_000G1_dasL3_108_000G1_metabat.metabat.11</strain>
    </source>
</reference>
<keyword evidence="2 6" id="KW-0812">Transmembrane</keyword>